<evidence type="ECO:0000259" key="1">
    <source>
        <dbReference type="PROSITE" id="PS51178"/>
    </source>
</evidence>
<dbReference type="Proteomes" id="UP000515312">
    <property type="component" value="Chromosome"/>
</dbReference>
<sequence length="254" mass="26435">MIPFFRLALVFLLLCVVALLSAITTMHFAIHGAEVSVPDFRGLTTADAMRKAASLELNLSVDNHFYSAEMPSGRVLSQSPASGTVVRREWHVRITESLGPQRMAIPNVIGQPERAATIAIRRAGLDLGNVARMPYSGASASAVIAQNPAPDALGVGRPSMSLLVAYAGRTSADGTDVVMPDLTGQLFAAAAAAITHAGLKLTPTTVVPTSVPAVSVNTTQTLTAPVPPGTVTAQLPIAGHRVDANTTIQLTVAR</sequence>
<name>A0A7G8BHV4_9BACT</name>
<dbReference type="RefSeq" id="WP_186743080.1">
    <property type="nucleotide sequence ID" value="NZ_CP060394.1"/>
</dbReference>
<feature type="domain" description="PASTA" evidence="1">
    <location>
        <begin position="174"/>
        <end position="254"/>
    </location>
</feature>
<reference evidence="2 3" key="1">
    <citation type="submission" date="2020-08" db="EMBL/GenBank/DDBJ databases">
        <title>Edaphobacter telluris sp. nov. and Acidobacterium dinghuensis sp. nov., two acidobacteria isolated from forest soil.</title>
        <authorList>
            <person name="Fu J."/>
            <person name="Qiu L."/>
        </authorList>
    </citation>
    <scope>NUCLEOTIDE SEQUENCE [LARGE SCALE GENOMIC DNA]</scope>
    <source>
        <strain evidence="2">4Y35</strain>
    </source>
</reference>
<dbReference type="CDD" id="cd06577">
    <property type="entry name" value="PASTA_pknB"/>
    <property type="match status" value="3"/>
</dbReference>
<evidence type="ECO:0000313" key="2">
    <source>
        <dbReference type="EMBL" id="QNI32124.1"/>
    </source>
</evidence>
<keyword evidence="3" id="KW-1185">Reference proteome</keyword>
<dbReference type="InterPro" id="IPR005543">
    <property type="entry name" value="PASTA_dom"/>
</dbReference>
<dbReference type="KEGG" id="adin:H7849_24530"/>
<proteinExistence type="predicted"/>
<dbReference type="EMBL" id="CP060394">
    <property type="protein sequence ID" value="QNI32124.1"/>
    <property type="molecule type" value="Genomic_DNA"/>
</dbReference>
<dbReference type="AlphaFoldDB" id="A0A7G8BHV4"/>
<dbReference type="Gene3D" id="3.30.10.20">
    <property type="match status" value="3"/>
</dbReference>
<feature type="domain" description="PASTA" evidence="1">
    <location>
        <begin position="32"/>
        <end position="100"/>
    </location>
</feature>
<dbReference type="SMART" id="SM00740">
    <property type="entry name" value="PASTA"/>
    <property type="match status" value="3"/>
</dbReference>
<dbReference type="SUPFAM" id="SSF54184">
    <property type="entry name" value="Penicillin-binding protein 2x (pbp-2x), c-terminal domain"/>
    <property type="match status" value="1"/>
</dbReference>
<protein>
    <submittedName>
        <fullName evidence="2">PASTA domain-containing protein</fullName>
    </submittedName>
</protein>
<gene>
    <name evidence="2" type="ORF">H7849_24530</name>
</gene>
<evidence type="ECO:0000313" key="3">
    <source>
        <dbReference type="Proteomes" id="UP000515312"/>
    </source>
</evidence>
<organism evidence="2 3">
    <name type="scientific">Alloacidobacterium dinghuense</name>
    <dbReference type="NCBI Taxonomy" id="2763107"/>
    <lineage>
        <taxon>Bacteria</taxon>
        <taxon>Pseudomonadati</taxon>
        <taxon>Acidobacteriota</taxon>
        <taxon>Terriglobia</taxon>
        <taxon>Terriglobales</taxon>
        <taxon>Acidobacteriaceae</taxon>
        <taxon>Alloacidobacterium</taxon>
    </lineage>
</organism>
<dbReference type="PROSITE" id="PS51178">
    <property type="entry name" value="PASTA"/>
    <property type="match status" value="2"/>
</dbReference>
<accession>A0A7G8BHV4</accession>
<dbReference type="Pfam" id="PF03793">
    <property type="entry name" value="PASTA"/>
    <property type="match status" value="2"/>
</dbReference>